<organism evidence="2 3">
    <name type="scientific">Virgibacillus alimentarius</name>
    <dbReference type="NCBI Taxonomy" id="698769"/>
    <lineage>
        <taxon>Bacteria</taxon>
        <taxon>Bacillati</taxon>
        <taxon>Bacillota</taxon>
        <taxon>Bacilli</taxon>
        <taxon>Bacillales</taxon>
        <taxon>Bacillaceae</taxon>
        <taxon>Virgibacillus</taxon>
    </lineage>
</organism>
<dbReference type="GO" id="GO:0016787">
    <property type="term" value="F:hydrolase activity"/>
    <property type="evidence" value="ECO:0007669"/>
    <property type="project" value="UniProtKB-KW"/>
</dbReference>
<accession>A0ABS4SCB8</accession>
<keyword evidence="2" id="KW-0378">Hydrolase</keyword>
<evidence type="ECO:0000313" key="2">
    <source>
        <dbReference type="EMBL" id="MBP2259152.1"/>
    </source>
</evidence>
<evidence type="ECO:0000313" key="3">
    <source>
        <dbReference type="Proteomes" id="UP001519294"/>
    </source>
</evidence>
<sequence length="252" mass="29793">MNRKEFEKWLENNTTVIPYTIGRYTGAIDTISSELSNYGISDETSLYNFSDVTKVDIILNNNNFKKKNNKGNRMYSGALKYFKGYINDVNEKDIQQELMKEEREFKEYLKEPPVKGQRTIVDKMHDKPNSKKVNNRKVWRRNPKNASDAITHANYLCEYENGHKHFISKYNNMNYVEAHHLIPMEFQDQFDCSIDVPANIVSLCSVCHNQIHYGLFEEKQEILDKLFKSRKDRLKKCGINIDIDNLYKFYQD</sequence>
<reference evidence="2 3" key="1">
    <citation type="submission" date="2021-03" db="EMBL/GenBank/DDBJ databases">
        <title>Genomic Encyclopedia of Type Strains, Phase IV (KMG-IV): sequencing the most valuable type-strain genomes for metagenomic binning, comparative biology and taxonomic classification.</title>
        <authorList>
            <person name="Goeker M."/>
        </authorList>
    </citation>
    <scope>NUCLEOTIDE SEQUENCE [LARGE SCALE GENOMIC DNA]</scope>
    <source>
        <strain evidence="2 3">DSM 25790</strain>
    </source>
</reference>
<dbReference type="Proteomes" id="UP001519294">
    <property type="component" value="Unassembled WGS sequence"/>
</dbReference>
<evidence type="ECO:0000259" key="1">
    <source>
        <dbReference type="Pfam" id="PF13391"/>
    </source>
</evidence>
<dbReference type="InterPro" id="IPR003615">
    <property type="entry name" value="HNH_nuc"/>
</dbReference>
<keyword evidence="3" id="KW-1185">Reference proteome</keyword>
<comment type="caution">
    <text evidence="2">The sequence shown here is derived from an EMBL/GenBank/DDBJ whole genome shotgun (WGS) entry which is preliminary data.</text>
</comment>
<feature type="domain" description="HNH nuclease" evidence="1">
    <location>
        <begin position="168"/>
        <end position="216"/>
    </location>
</feature>
<protein>
    <submittedName>
        <fullName evidence="2">5-methylcytosine-specific restriction protein A</fullName>
        <ecNumber evidence="2">3.1.21.-</ecNumber>
    </submittedName>
</protein>
<name>A0ABS4SCB8_9BACI</name>
<dbReference type="Pfam" id="PF13391">
    <property type="entry name" value="HNH_2"/>
    <property type="match status" value="1"/>
</dbReference>
<dbReference type="EMBL" id="JAGIKX010000059">
    <property type="protein sequence ID" value="MBP2259152.1"/>
    <property type="molecule type" value="Genomic_DNA"/>
</dbReference>
<gene>
    <name evidence="2" type="ORF">J2Z81_003146</name>
</gene>
<proteinExistence type="predicted"/>
<dbReference type="RefSeq" id="WP_226371742.1">
    <property type="nucleotide sequence ID" value="NZ_JAGIKX010000059.1"/>
</dbReference>
<dbReference type="EC" id="3.1.21.-" evidence="2"/>